<gene>
    <name evidence="1" type="ORF">EVA68_07930</name>
</gene>
<dbReference type="PANTHER" id="PTHR36922:SF1">
    <property type="entry name" value="DUF1993 DOMAIN-CONTAINING PROTEIN"/>
    <property type="match status" value="1"/>
</dbReference>
<evidence type="ECO:0000313" key="2">
    <source>
        <dbReference type="Proteomes" id="UP000316199"/>
    </source>
</evidence>
<sequence>MAVTLYDASVGRFLQTLGAVEGYLEKGLDHCQDNNIALDEIVETRLYPDMLPFRFQVIQVASHSLSAIKGVQKGEYMPGPAATDLDYHALQDLVAEARSGLKQVEAETINNLSDSEIKTPWWTFTAEGFLMSFSLPSFYFHVTTAYDILRFKGVPVGKLDYLGEINFLDKASKKS</sequence>
<organism evidence="1 2">
    <name type="scientific">OM182 bacterium</name>
    <dbReference type="NCBI Taxonomy" id="2510334"/>
    <lineage>
        <taxon>Bacteria</taxon>
        <taxon>Pseudomonadati</taxon>
        <taxon>Pseudomonadota</taxon>
        <taxon>Gammaproteobacteria</taxon>
        <taxon>OMG group</taxon>
        <taxon>OM182 clade</taxon>
    </lineage>
</organism>
<dbReference type="Proteomes" id="UP000316199">
    <property type="component" value="Unassembled WGS sequence"/>
</dbReference>
<dbReference type="PANTHER" id="PTHR36922">
    <property type="entry name" value="BLL2446 PROTEIN"/>
    <property type="match status" value="1"/>
</dbReference>
<name>A0A520RXV6_9GAMM</name>
<accession>A0A520RXV6</accession>
<dbReference type="AlphaFoldDB" id="A0A520RXV6"/>
<comment type="caution">
    <text evidence="1">The sequence shown here is derived from an EMBL/GenBank/DDBJ whole genome shotgun (WGS) entry which is preliminary data.</text>
</comment>
<dbReference type="SUPFAM" id="SSF109854">
    <property type="entry name" value="DinB/YfiT-like putative metalloenzymes"/>
    <property type="match status" value="1"/>
</dbReference>
<protein>
    <submittedName>
        <fullName evidence="1">DUF1993 domain-containing protein</fullName>
    </submittedName>
</protein>
<dbReference type="Gene3D" id="1.20.120.450">
    <property type="entry name" value="dinb family like domain"/>
    <property type="match status" value="1"/>
</dbReference>
<dbReference type="EMBL" id="SHAG01000051">
    <property type="protein sequence ID" value="RZO75021.1"/>
    <property type="molecule type" value="Genomic_DNA"/>
</dbReference>
<dbReference type="Pfam" id="PF09351">
    <property type="entry name" value="DUF1993"/>
    <property type="match status" value="1"/>
</dbReference>
<dbReference type="InterPro" id="IPR034660">
    <property type="entry name" value="DinB/YfiT-like"/>
</dbReference>
<proteinExistence type="predicted"/>
<reference evidence="1 2" key="1">
    <citation type="submission" date="2019-02" db="EMBL/GenBank/DDBJ databases">
        <title>Prokaryotic population dynamics and viral predation in marine succession experiment using metagenomics: the confinement effect.</title>
        <authorList>
            <person name="Haro-Moreno J.M."/>
            <person name="Rodriguez-Valera F."/>
            <person name="Lopez-Perez M."/>
        </authorList>
    </citation>
    <scope>NUCLEOTIDE SEQUENCE [LARGE SCALE GENOMIC DNA]</scope>
    <source>
        <strain evidence="1">MED-G157</strain>
    </source>
</reference>
<evidence type="ECO:0000313" key="1">
    <source>
        <dbReference type="EMBL" id="RZO75021.1"/>
    </source>
</evidence>
<dbReference type="InterPro" id="IPR018531">
    <property type="entry name" value="DUF1993"/>
</dbReference>